<dbReference type="Gene3D" id="3.40.630.30">
    <property type="match status" value="1"/>
</dbReference>
<dbReference type="InterPro" id="IPR016181">
    <property type="entry name" value="Acyl_CoA_acyltransferase"/>
</dbReference>
<proteinExistence type="predicted"/>
<evidence type="ECO:0000313" key="2">
    <source>
        <dbReference type="EMBL" id="MPN31713.1"/>
    </source>
</evidence>
<dbReference type="Pfam" id="PF00583">
    <property type="entry name" value="Acetyltransf_1"/>
    <property type="match status" value="1"/>
</dbReference>
<dbReference type="AlphaFoldDB" id="A0A645H7C1"/>
<accession>A0A645H7C1</accession>
<protein>
    <recommendedName>
        <fullName evidence="1">N-acetyltransferase domain-containing protein</fullName>
    </recommendedName>
</protein>
<dbReference type="PROSITE" id="PS51186">
    <property type="entry name" value="GNAT"/>
    <property type="match status" value="1"/>
</dbReference>
<sequence>MSAIEILKEKGAKDIMLQVEAKNSNALSLYKSCGFEETSTMNYYEL</sequence>
<dbReference type="SUPFAM" id="SSF55729">
    <property type="entry name" value="Acyl-CoA N-acyltransferases (Nat)"/>
    <property type="match status" value="1"/>
</dbReference>
<gene>
    <name evidence="2" type="ORF">SDC9_179187</name>
</gene>
<comment type="caution">
    <text evidence="2">The sequence shown here is derived from an EMBL/GenBank/DDBJ whole genome shotgun (WGS) entry which is preliminary data.</text>
</comment>
<dbReference type="EMBL" id="VSSQ01083361">
    <property type="protein sequence ID" value="MPN31713.1"/>
    <property type="molecule type" value="Genomic_DNA"/>
</dbReference>
<dbReference type="InterPro" id="IPR000182">
    <property type="entry name" value="GNAT_dom"/>
</dbReference>
<dbReference type="GO" id="GO:0016747">
    <property type="term" value="F:acyltransferase activity, transferring groups other than amino-acyl groups"/>
    <property type="evidence" value="ECO:0007669"/>
    <property type="project" value="InterPro"/>
</dbReference>
<organism evidence="2">
    <name type="scientific">bioreactor metagenome</name>
    <dbReference type="NCBI Taxonomy" id="1076179"/>
    <lineage>
        <taxon>unclassified sequences</taxon>
        <taxon>metagenomes</taxon>
        <taxon>ecological metagenomes</taxon>
    </lineage>
</organism>
<feature type="domain" description="N-acetyltransferase" evidence="1">
    <location>
        <begin position="1"/>
        <end position="46"/>
    </location>
</feature>
<evidence type="ECO:0000259" key="1">
    <source>
        <dbReference type="PROSITE" id="PS51186"/>
    </source>
</evidence>
<reference evidence="2" key="1">
    <citation type="submission" date="2019-08" db="EMBL/GenBank/DDBJ databases">
        <authorList>
            <person name="Kucharzyk K."/>
            <person name="Murdoch R.W."/>
            <person name="Higgins S."/>
            <person name="Loffler F."/>
        </authorList>
    </citation>
    <scope>NUCLEOTIDE SEQUENCE</scope>
</reference>
<name>A0A645H7C1_9ZZZZ</name>